<sequence>KRVIELERQLNLERKRRRQAETEQERLHKSLKRVLSKDQIRVLEKGTMRGSSWSPESLQRALHLKVACGSKGYDFVKENVVPLPAKRTLQKQTEHIKFRPGILEDVFSALKQKVSSMKPEERHACLLMDEMQISPGLDYDASTGSIIGRPTIGASNPAAKEELATHALVFMLAGMTSRWKQAVAYHFTSSSFNAKKCKECLFEVIQRAEAVGITVSAVVTDMGSGNTAIWRLCNVHATKYGKPNTSCPHPCGNGRQLHFLADAPHLLKNLRGHLVRGQQILLDRLTVEKHNLPSNKVSLEHVRQACKIDDAHQLKLMPHLKSRDLDPNHFEKMNVASAHALLHHSTAAALRYLVNRSQLPKEALTTAFFLEQVFRWFTIMTSRTMKTALSELCPQKADEAKKFLQDFIELFTNLLIVDKEGKRAWKPVQTGAVISTMSALSLRKYFIVEQEFKFLMLSRLSQDALENLFSSIRFKTPVPRVREFKCTFRIIVLAQFSQPSRHGSYAVDESQDLLLFLKDKKELVKDCEDDVAEAVDDGILELCEEEQDSLEYFAGYIAYAVIRRHKLCRACQSSLVDGSKRIPELVALKFYAKQGRNPLKVPSEPLAELMRACEQLFRSNETRLLDSKCSIESLKKSMEERVDLYEKFPVCHSVAEKAAAHFFLCRLRFALKQRNMELLSKLRQSGKCGSKSVGMRVLSQNVS</sequence>
<accession>A0A147BP77</accession>
<feature type="domain" description="Transposable element P transposase-like RNase H" evidence="1">
    <location>
        <begin position="99"/>
        <end position="231"/>
    </location>
</feature>
<dbReference type="AlphaFoldDB" id="A0A147BP77"/>
<organism evidence="3">
    <name type="scientific">Ixodes ricinus</name>
    <name type="common">Common tick</name>
    <name type="synonym">Acarus ricinus</name>
    <dbReference type="NCBI Taxonomy" id="34613"/>
    <lineage>
        <taxon>Eukaryota</taxon>
        <taxon>Metazoa</taxon>
        <taxon>Ecdysozoa</taxon>
        <taxon>Arthropoda</taxon>
        <taxon>Chelicerata</taxon>
        <taxon>Arachnida</taxon>
        <taxon>Acari</taxon>
        <taxon>Parasitiformes</taxon>
        <taxon>Ixodida</taxon>
        <taxon>Ixodoidea</taxon>
        <taxon>Ixodidae</taxon>
        <taxon>Ixodinae</taxon>
        <taxon>Ixodes</taxon>
    </lineage>
</organism>
<feature type="non-terminal residue" evidence="3">
    <location>
        <position position="1"/>
    </location>
</feature>
<reference evidence="3" key="1">
    <citation type="journal article" date="2018" name="PLoS Negl. Trop. Dis.">
        <title>Sialome diversity of ticks revealed by RNAseq of single tick salivary glands.</title>
        <authorList>
            <person name="Perner J."/>
            <person name="Kropackova S."/>
            <person name="Kopacek P."/>
            <person name="Ribeiro J.M."/>
        </authorList>
    </citation>
    <scope>NUCLEOTIDE SEQUENCE</scope>
    <source>
        <strain evidence="3">Siblings of single egg batch collected in Ceske Budejovice</strain>
        <tissue evidence="3">Salivary glands</tissue>
    </source>
</reference>
<evidence type="ECO:0000259" key="1">
    <source>
        <dbReference type="Pfam" id="PF21787"/>
    </source>
</evidence>
<dbReference type="InterPro" id="IPR048366">
    <property type="entry name" value="TNP-like_GBD"/>
</dbReference>
<evidence type="ECO:0000313" key="3">
    <source>
        <dbReference type="EMBL" id="JAR92561.1"/>
    </source>
</evidence>
<evidence type="ECO:0000259" key="2">
    <source>
        <dbReference type="Pfam" id="PF21788"/>
    </source>
</evidence>
<dbReference type="InterPro" id="IPR048365">
    <property type="entry name" value="TNP-like_RNaseH_N"/>
</dbReference>
<dbReference type="EMBL" id="GEGO01002843">
    <property type="protein sequence ID" value="JAR92561.1"/>
    <property type="molecule type" value="Transcribed_RNA"/>
</dbReference>
<proteinExistence type="predicted"/>
<dbReference type="Pfam" id="PF21788">
    <property type="entry name" value="TNP-like_GBD"/>
    <property type="match status" value="1"/>
</dbReference>
<protein>
    <submittedName>
        <fullName evidence="3">Putative p-32 hm</fullName>
    </submittedName>
</protein>
<feature type="domain" description="Transposable element P transposase-like GTP-binding insertion" evidence="2">
    <location>
        <begin position="293"/>
        <end position="386"/>
    </location>
</feature>
<dbReference type="Pfam" id="PF21787">
    <property type="entry name" value="TNP-like_RNaseH_N"/>
    <property type="match status" value="1"/>
</dbReference>
<name>A0A147BP77_IXORI</name>